<sequence length="351" mass="38997">MKQKSDWAELIIPANEHSTPPCVTAGKITPELLPEFKRLAKSHFLHKNIAPEEQVTRLWGCFADPRIDSWLEANKVMLCKLTFKVFMAKLWDNPIVLDRDWYKSFHKKLRTHRLDVESNPPQTVFNFANEIISHANLLLNSPCKQSDENLCEIFENGIDADLGTRLIKACHTHIKLKDSHPLFSMTFSMFSAKLALLDEDHSSQNCRIFDIAQQIANCSNPASCSSTPLTNSSAGNHASGKRSNKATGSTSTPSINHPPKLTDNECTLLNKNSDCCTWSDTHKFPPLTGENYCELTQADVDSACRCKGKSKSTVAAVGIDSSDEENSNIVSAVLEGSDSKDEISMMVRTSH</sequence>
<dbReference type="Proteomes" id="UP000772434">
    <property type="component" value="Unassembled WGS sequence"/>
</dbReference>
<proteinExistence type="predicted"/>
<feature type="compositionally biased region" description="Polar residues" evidence="1">
    <location>
        <begin position="245"/>
        <end position="255"/>
    </location>
</feature>
<organism evidence="2 3">
    <name type="scientific">Rhodocollybia butyracea</name>
    <dbReference type="NCBI Taxonomy" id="206335"/>
    <lineage>
        <taxon>Eukaryota</taxon>
        <taxon>Fungi</taxon>
        <taxon>Dikarya</taxon>
        <taxon>Basidiomycota</taxon>
        <taxon>Agaricomycotina</taxon>
        <taxon>Agaricomycetes</taxon>
        <taxon>Agaricomycetidae</taxon>
        <taxon>Agaricales</taxon>
        <taxon>Marasmiineae</taxon>
        <taxon>Omphalotaceae</taxon>
        <taxon>Rhodocollybia</taxon>
    </lineage>
</organism>
<evidence type="ECO:0000313" key="3">
    <source>
        <dbReference type="Proteomes" id="UP000772434"/>
    </source>
</evidence>
<dbReference type="EMBL" id="JADNRY010000006">
    <property type="protein sequence ID" value="KAF9076471.1"/>
    <property type="molecule type" value="Genomic_DNA"/>
</dbReference>
<dbReference type="OrthoDB" id="2974916at2759"/>
<protein>
    <submittedName>
        <fullName evidence="2">Uncharacterized protein</fullName>
    </submittedName>
</protein>
<reference evidence="2" key="1">
    <citation type="submission" date="2020-11" db="EMBL/GenBank/DDBJ databases">
        <authorList>
            <consortium name="DOE Joint Genome Institute"/>
            <person name="Ahrendt S."/>
            <person name="Riley R."/>
            <person name="Andreopoulos W."/>
            <person name="Labutti K."/>
            <person name="Pangilinan J."/>
            <person name="Ruiz-Duenas F.J."/>
            <person name="Barrasa J.M."/>
            <person name="Sanchez-Garcia M."/>
            <person name="Camarero S."/>
            <person name="Miyauchi S."/>
            <person name="Serrano A."/>
            <person name="Linde D."/>
            <person name="Babiker R."/>
            <person name="Drula E."/>
            <person name="Ayuso-Fernandez I."/>
            <person name="Pacheco R."/>
            <person name="Padilla G."/>
            <person name="Ferreira P."/>
            <person name="Barriuso J."/>
            <person name="Kellner H."/>
            <person name="Castanera R."/>
            <person name="Alfaro M."/>
            <person name="Ramirez L."/>
            <person name="Pisabarro A.G."/>
            <person name="Kuo A."/>
            <person name="Tritt A."/>
            <person name="Lipzen A."/>
            <person name="He G."/>
            <person name="Yan M."/>
            <person name="Ng V."/>
            <person name="Cullen D."/>
            <person name="Martin F."/>
            <person name="Rosso M.-N."/>
            <person name="Henrissat B."/>
            <person name="Hibbett D."/>
            <person name="Martinez A.T."/>
            <person name="Grigoriev I.V."/>
        </authorList>
    </citation>
    <scope>NUCLEOTIDE SEQUENCE</scope>
    <source>
        <strain evidence="2">AH 40177</strain>
    </source>
</reference>
<gene>
    <name evidence="2" type="ORF">BDP27DRAFT_1526546</name>
</gene>
<comment type="caution">
    <text evidence="2">The sequence shown here is derived from an EMBL/GenBank/DDBJ whole genome shotgun (WGS) entry which is preliminary data.</text>
</comment>
<dbReference type="AlphaFoldDB" id="A0A9P5UEQ8"/>
<evidence type="ECO:0000313" key="2">
    <source>
        <dbReference type="EMBL" id="KAF9076471.1"/>
    </source>
</evidence>
<keyword evidence="3" id="KW-1185">Reference proteome</keyword>
<evidence type="ECO:0000256" key="1">
    <source>
        <dbReference type="SAM" id="MobiDB-lite"/>
    </source>
</evidence>
<feature type="region of interest" description="Disordered" evidence="1">
    <location>
        <begin position="229"/>
        <end position="260"/>
    </location>
</feature>
<name>A0A9P5UEQ8_9AGAR</name>
<accession>A0A9P5UEQ8</accession>